<evidence type="ECO:0000313" key="2">
    <source>
        <dbReference type="Proteomes" id="UP001303115"/>
    </source>
</evidence>
<comment type="caution">
    <text evidence="1">The sequence shown here is derived from an EMBL/GenBank/DDBJ whole genome shotgun (WGS) entry which is preliminary data.</text>
</comment>
<name>A0AAN6SP91_9PEZI</name>
<dbReference type="EMBL" id="MU854457">
    <property type="protein sequence ID" value="KAK4035039.1"/>
    <property type="molecule type" value="Genomic_DNA"/>
</dbReference>
<dbReference type="PANTHER" id="PTHR33112">
    <property type="entry name" value="DOMAIN PROTEIN, PUTATIVE-RELATED"/>
    <property type="match status" value="1"/>
</dbReference>
<dbReference type="AlphaFoldDB" id="A0AAN6SP91"/>
<gene>
    <name evidence="1" type="ORF">C8A01DRAFT_38491</name>
</gene>
<dbReference type="Proteomes" id="UP001303115">
    <property type="component" value="Unassembled WGS sequence"/>
</dbReference>
<reference evidence="2" key="1">
    <citation type="journal article" date="2023" name="Mol. Phylogenet. Evol.">
        <title>Genome-scale phylogeny and comparative genomics of the fungal order Sordariales.</title>
        <authorList>
            <person name="Hensen N."/>
            <person name="Bonometti L."/>
            <person name="Westerberg I."/>
            <person name="Brannstrom I.O."/>
            <person name="Guillou S."/>
            <person name="Cros-Aarteil S."/>
            <person name="Calhoun S."/>
            <person name="Haridas S."/>
            <person name="Kuo A."/>
            <person name="Mondo S."/>
            <person name="Pangilinan J."/>
            <person name="Riley R."/>
            <person name="LaButti K."/>
            <person name="Andreopoulos B."/>
            <person name="Lipzen A."/>
            <person name="Chen C."/>
            <person name="Yan M."/>
            <person name="Daum C."/>
            <person name="Ng V."/>
            <person name="Clum A."/>
            <person name="Steindorff A."/>
            <person name="Ohm R.A."/>
            <person name="Martin F."/>
            <person name="Silar P."/>
            <person name="Natvig D.O."/>
            <person name="Lalanne C."/>
            <person name="Gautier V."/>
            <person name="Ament-Velasquez S.L."/>
            <person name="Kruys A."/>
            <person name="Hutchinson M.I."/>
            <person name="Powell A.J."/>
            <person name="Barry K."/>
            <person name="Miller A.N."/>
            <person name="Grigoriev I.V."/>
            <person name="Debuchy R."/>
            <person name="Gladieux P."/>
            <person name="Hiltunen Thoren M."/>
            <person name="Johannesson H."/>
        </authorList>
    </citation>
    <scope>NUCLEOTIDE SEQUENCE [LARGE SCALE GENOMIC DNA]</scope>
    <source>
        <strain evidence="2">CBS 284.82</strain>
    </source>
</reference>
<proteinExistence type="predicted"/>
<organism evidence="1 2">
    <name type="scientific">Parachaetomium inaequale</name>
    <dbReference type="NCBI Taxonomy" id="2588326"/>
    <lineage>
        <taxon>Eukaryota</taxon>
        <taxon>Fungi</taxon>
        <taxon>Dikarya</taxon>
        <taxon>Ascomycota</taxon>
        <taxon>Pezizomycotina</taxon>
        <taxon>Sordariomycetes</taxon>
        <taxon>Sordariomycetidae</taxon>
        <taxon>Sordariales</taxon>
        <taxon>Chaetomiaceae</taxon>
        <taxon>Parachaetomium</taxon>
    </lineage>
</organism>
<keyword evidence="2" id="KW-1185">Reference proteome</keyword>
<sequence length="374" mass="40988">MAVEPSVKLELGSDFSRVQVPAGNPDDAAGSEEATYPAWYDLLKVYTKRQLTFDGDRLPAIGAFAKRFHAHLGDQYCAGLWRGDLLHGLLWGAAEGSEGCGPPGSPFLRARLRFFGYYEHQDNTARSDSSDPGLVGVTSEHRAPSWSWAGAKSGVELSWPRELYNYTSLAKVVDIEVRSKPGDDFGCVEGGELVLDAPYRHLRLWLSSYASSLSSPASLVLRALTRLGPLPRTRKLAQLVLTRPGSLASTPSARSVAVPSSSTRFTLIQIAKTESVVYLLLLQPLPADDGHNARRQHYRTVGLLRLQPWEYDDDKYVGEEMTDRLEGAAYREVTRAVAQRQVCGGLMVVFNVASGVYSQALNGNGRESIEWGGD</sequence>
<evidence type="ECO:0000313" key="1">
    <source>
        <dbReference type="EMBL" id="KAK4035039.1"/>
    </source>
</evidence>
<dbReference type="PANTHER" id="PTHR33112:SF16">
    <property type="entry name" value="HETEROKARYON INCOMPATIBILITY DOMAIN-CONTAINING PROTEIN"/>
    <property type="match status" value="1"/>
</dbReference>
<protein>
    <submittedName>
        <fullName evidence="1">Uncharacterized protein</fullName>
    </submittedName>
</protein>
<accession>A0AAN6SP91</accession>